<accession>A0A6J7X311</accession>
<evidence type="ECO:0000313" key="1">
    <source>
        <dbReference type="EMBL" id="CAB5223505.1"/>
    </source>
</evidence>
<dbReference type="Gene3D" id="3.40.50.2000">
    <property type="entry name" value="Glycogen Phosphorylase B"/>
    <property type="match status" value="1"/>
</dbReference>
<sequence length="406" mass="46209">MAKILYAGDSFVETGFGRVAENLLPALAEHHELVVMATNYHGDPHPEASKYKVYPAMLHGTDPFGSHRIAEIVQKEKPDLIWVTNDFWIAIGLWEQIKHLKESLSFKFFCYTPIDSYGIYPQTIPATMEWDGLATYTEFGAKELRLAGYTKHIDVVGHGTDFTKFFPMNKAKCREELGVPQDAFVVFNGNRNQPRKRIDLTIKGFIEFAKDKPDARLWLHMGQKDMGWDLVPLFKRVARDAGYDATGKLILTSPSFSTDNCLPVEQLNKVYNAVDVGANTCIGEGWGLVNTEHAATGVAQLVPDHTSLKEIFYGMPRIPIESWEVDRNYGLDRGQPSPGAMAAILTEYYNNRELLEENGIWCWERMHEDELTWPFIQKQMLDIVERTLSAPKEDEPKNFSRTVRID</sequence>
<gene>
    <name evidence="1" type="ORF">UFOVP383_103</name>
</gene>
<dbReference type="PANTHER" id="PTHR45947:SF3">
    <property type="entry name" value="SULFOQUINOVOSYL TRANSFERASE SQD2"/>
    <property type="match status" value="1"/>
</dbReference>
<organism evidence="1">
    <name type="scientific">uncultured Caudovirales phage</name>
    <dbReference type="NCBI Taxonomy" id="2100421"/>
    <lineage>
        <taxon>Viruses</taxon>
        <taxon>Duplodnaviria</taxon>
        <taxon>Heunggongvirae</taxon>
        <taxon>Uroviricota</taxon>
        <taxon>Caudoviricetes</taxon>
        <taxon>Peduoviridae</taxon>
        <taxon>Maltschvirus</taxon>
        <taxon>Maltschvirus maltsch</taxon>
    </lineage>
</organism>
<dbReference type="InterPro" id="IPR050194">
    <property type="entry name" value="Glycosyltransferase_grp1"/>
</dbReference>
<name>A0A6J7X311_9CAUD</name>
<protein>
    <submittedName>
        <fullName evidence="1">RfaG Glycosyltransferase</fullName>
    </submittedName>
</protein>
<reference evidence="1" key="1">
    <citation type="submission" date="2020-05" db="EMBL/GenBank/DDBJ databases">
        <authorList>
            <person name="Chiriac C."/>
            <person name="Salcher M."/>
            <person name="Ghai R."/>
            <person name="Kavagutti S V."/>
        </authorList>
    </citation>
    <scope>NUCLEOTIDE SEQUENCE</scope>
</reference>
<dbReference type="EMBL" id="LR798321">
    <property type="protein sequence ID" value="CAB5223505.1"/>
    <property type="molecule type" value="Genomic_DNA"/>
</dbReference>
<keyword evidence="1" id="KW-0808">Transferase</keyword>
<dbReference type="PANTHER" id="PTHR45947">
    <property type="entry name" value="SULFOQUINOVOSYL TRANSFERASE SQD2"/>
    <property type="match status" value="1"/>
</dbReference>
<dbReference type="SUPFAM" id="SSF53756">
    <property type="entry name" value="UDP-Glycosyltransferase/glycogen phosphorylase"/>
    <property type="match status" value="1"/>
</dbReference>
<dbReference type="Gene3D" id="3.40.50.11930">
    <property type="match status" value="1"/>
</dbReference>
<dbReference type="GO" id="GO:0016757">
    <property type="term" value="F:glycosyltransferase activity"/>
    <property type="evidence" value="ECO:0007669"/>
    <property type="project" value="TreeGrafter"/>
</dbReference>
<proteinExistence type="predicted"/>